<dbReference type="AlphaFoldDB" id="A0A166LL27"/>
<evidence type="ECO:0000313" key="3">
    <source>
        <dbReference type="Proteomes" id="UP000076532"/>
    </source>
</evidence>
<dbReference type="OrthoDB" id="3047790at2759"/>
<reference evidence="2 3" key="1">
    <citation type="journal article" date="2016" name="Mol. Biol. Evol.">
        <title>Comparative Genomics of Early-Diverging Mushroom-Forming Fungi Provides Insights into the Origins of Lignocellulose Decay Capabilities.</title>
        <authorList>
            <person name="Nagy L.G."/>
            <person name="Riley R."/>
            <person name="Tritt A."/>
            <person name="Adam C."/>
            <person name="Daum C."/>
            <person name="Floudas D."/>
            <person name="Sun H."/>
            <person name="Yadav J.S."/>
            <person name="Pangilinan J."/>
            <person name="Larsson K.H."/>
            <person name="Matsuura K."/>
            <person name="Barry K."/>
            <person name="Labutti K."/>
            <person name="Kuo R."/>
            <person name="Ohm R.A."/>
            <person name="Bhattacharya S.S."/>
            <person name="Shirouzu T."/>
            <person name="Yoshinaga Y."/>
            <person name="Martin F.M."/>
            <person name="Grigoriev I.V."/>
            <person name="Hibbett D.S."/>
        </authorList>
    </citation>
    <scope>NUCLEOTIDE SEQUENCE [LARGE SCALE GENOMIC DNA]</scope>
    <source>
        <strain evidence="2 3">CBS 109695</strain>
    </source>
</reference>
<name>A0A166LL27_9AGAM</name>
<evidence type="ECO:0000313" key="2">
    <source>
        <dbReference type="EMBL" id="KZP23073.1"/>
    </source>
</evidence>
<dbReference type="STRING" id="436010.A0A166LL27"/>
<keyword evidence="3" id="KW-1185">Reference proteome</keyword>
<evidence type="ECO:0000256" key="1">
    <source>
        <dbReference type="SAM" id="MobiDB-lite"/>
    </source>
</evidence>
<feature type="compositionally biased region" description="Basic and acidic residues" evidence="1">
    <location>
        <begin position="110"/>
        <end position="130"/>
    </location>
</feature>
<dbReference type="Proteomes" id="UP000076532">
    <property type="component" value="Unassembled WGS sequence"/>
</dbReference>
<accession>A0A166LL27</accession>
<gene>
    <name evidence="2" type="ORF">FIBSPDRAFT_466765</name>
</gene>
<feature type="region of interest" description="Disordered" evidence="1">
    <location>
        <begin position="98"/>
        <end position="144"/>
    </location>
</feature>
<organism evidence="2 3">
    <name type="scientific">Athelia psychrophila</name>
    <dbReference type="NCBI Taxonomy" id="1759441"/>
    <lineage>
        <taxon>Eukaryota</taxon>
        <taxon>Fungi</taxon>
        <taxon>Dikarya</taxon>
        <taxon>Basidiomycota</taxon>
        <taxon>Agaricomycotina</taxon>
        <taxon>Agaricomycetes</taxon>
        <taxon>Agaricomycetidae</taxon>
        <taxon>Atheliales</taxon>
        <taxon>Atheliaceae</taxon>
        <taxon>Athelia</taxon>
    </lineage>
</organism>
<sequence>MDDLRLNAIGFAALTLLASVSAVRSYAPAFFPQKLVQYIQDDPERVDKRRGWVYVVGLFDVNAIGHIAGGQLLSMATTTLQVRTKMQLNSTLYGKTRTRKDFSSSAEASYRAKDGNSEDKSKSKAKPDEREDKEEAELSSRAQS</sequence>
<proteinExistence type="predicted"/>
<dbReference type="EMBL" id="KV417535">
    <property type="protein sequence ID" value="KZP23073.1"/>
    <property type="molecule type" value="Genomic_DNA"/>
</dbReference>
<protein>
    <submittedName>
        <fullName evidence="2">Uncharacterized protein</fullName>
    </submittedName>
</protein>